<evidence type="ECO:0000256" key="1">
    <source>
        <dbReference type="ARBA" id="ARBA00022603"/>
    </source>
</evidence>
<dbReference type="GO" id="GO:0032259">
    <property type="term" value="P:methylation"/>
    <property type="evidence" value="ECO:0007669"/>
    <property type="project" value="UniProtKB-KW"/>
</dbReference>
<organism evidence="4 5">
    <name type="scientific">Propioniciclava tarda</name>
    <dbReference type="NCBI Taxonomy" id="433330"/>
    <lineage>
        <taxon>Bacteria</taxon>
        <taxon>Bacillati</taxon>
        <taxon>Actinomycetota</taxon>
        <taxon>Actinomycetes</taxon>
        <taxon>Propionibacteriales</taxon>
        <taxon>Propionibacteriaceae</taxon>
        <taxon>Propioniciclava</taxon>
    </lineage>
</organism>
<dbReference type="Proteomes" id="UP000291933">
    <property type="component" value="Unassembled WGS sequence"/>
</dbReference>
<gene>
    <name evidence="4" type="ORF">ET996_11490</name>
</gene>
<accession>A0A4Q9KIR6</accession>
<dbReference type="OrthoDB" id="4774874at2"/>
<evidence type="ECO:0000256" key="2">
    <source>
        <dbReference type="ARBA" id="ARBA00022679"/>
    </source>
</evidence>
<dbReference type="GO" id="GO:0008171">
    <property type="term" value="F:O-methyltransferase activity"/>
    <property type="evidence" value="ECO:0007669"/>
    <property type="project" value="InterPro"/>
</dbReference>
<sequence>MNAAPRSTARATAHRAEYEFAEHFVTVDDHGHAARKLSAALDVVAPSPGVASLLTLLARLVGAKAAVEIGTGAGVSGLAIIDGLTADGILTSIDSEPEHQQAARTVFEGAGIPHRRARLIAGAALNVLPKLSDGAYDLVFVDGDPLETVEYVAQAARLLRTGGVLFVNHALADGRVTDPTNEDDETVIMREVLEAVQTMDEFSGVLLPVGDGALVAYRT</sequence>
<evidence type="ECO:0000313" key="4">
    <source>
        <dbReference type="EMBL" id="TBT94312.1"/>
    </source>
</evidence>
<name>A0A4Q9KIR6_PROTD</name>
<dbReference type="InterPro" id="IPR050362">
    <property type="entry name" value="Cation-dep_OMT"/>
</dbReference>
<dbReference type="CDD" id="cd02440">
    <property type="entry name" value="AdoMet_MTases"/>
    <property type="match status" value="1"/>
</dbReference>
<evidence type="ECO:0000313" key="5">
    <source>
        <dbReference type="Proteomes" id="UP000291933"/>
    </source>
</evidence>
<dbReference type="Gene3D" id="3.40.50.150">
    <property type="entry name" value="Vaccinia Virus protein VP39"/>
    <property type="match status" value="1"/>
</dbReference>
<comment type="caution">
    <text evidence="4">The sequence shown here is derived from an EMBL/GenBank/DDBJ whole genome shotgun (WGS) entry which is preliminary data.</text>
</comment>
<protein>
    <submittedName>
        <fullName evidence="4">Methyltransferase</fullName>
    </submittedName>
</protein>
<dbReference type="Pfam" id="PF01596">
    <property type="entry name" value="Methyltransf_3"/>
    <property type="match status" value="1"/>
</dbReference>
<reference evidence="4 5" key="1">
    <citation type="submission" date="2019-01" db="EMBL/GenBank/DDBJ databases">
        <title>Lactibacter flavus gen. nov., sp. nov., a novel bacterium of the family Propionibacteriaceae isolated from raw milk and dairy products.</title>
        <authorList>
            <person name="Huptas C."/>
            <person name="Wenning M."/>
            <person name="Breitenwieser F."/>
            <person name="Doll E."/>
            <person name="Von Neubeck M."/>
            <person name="Busse H.-J."/>
            <person name="Scherer S."/>
        </authorList>
    </citation>
    <scope>NUCLEOTIDE SEQUENCE [LARGE SCALE GENOMIC DNA]</scope>
    <source>
        <strain evidence="4 5">DSM 22130</strain>
    </source>
</reference>
<dbReference type="RefSeq" id="WP_131172701.1">
    <property type="nucleotide sequence ID" value="NZ_FXTL01000015.1"/>
</dbReference>
<keyword evidence="5" id="KW-1185">Reference proteome</keyword>
<dbReference type="InterPro" id="IPR029063">
    <property type="entry name" value="SAM-dependent_MTases_sf"/>
</dbReference>
<dbReference type="InterPro" id="IPR002935">
    <property type="entry name" value="SAM_O-MeTrfase"/>
</dbReference>
<keyword evidence="3" id="KW-0949">S-adenosyl-L-methionine</keyword>
<dbReference type="EMBL" id="SDMR01000015">
    <property type="protein sequence ID" value="TBT94312.1"/>
    <property type="molecule type" value="Genomic_DNA"/>
</dbReference>
<keyword evidence="2 4" id="KW-0808">Transferase</keyword>
<dbReference type="PROSITE" id="PS51682">
    <property type="entry name" value="SAM_OMT_I"/>
    <property type="match status" value="1"/>
</dbReference>
<dbReference type="PANTHER" id="PTHR10509">
    <property type="entry name" value="O-METHYLTRANSFERASE-RELATED"/>
    <property type="match status" value="1"/>
</dbReference>
<dbReference type="GO" id="GO:0008757">
    <property type="term" value="F:S-adenosylmethionine-dependent methyltransferase activity"/>
    <property type="evidence" value="ECO:0007669"/>
    <property type="project" value="TreeGrafter"/>
</dbReference>
<evidence type="ECO:0000256" key="3">
    <source>
        <dbReference type="ARBA" id="ARBA00022691"/>
    </source>
</evidence>
<proteinExistence type="predicted"/>
<dbReference type="AlphaFoldDB" id="A0A4Q9KIR6"/>
<dbReference type="PANTHER" id="PTHR10509:SF85">
    <property type="entry name" value="O-METHYLTRANSFERASE RV1220C-RELATED"/>
    <property type="match status" value="1"/>
</dbReference>
<keyword evidence="1 4" id="KW-0489">Methyltransferase</keyword>
<dbReference type="SUPFAM" id="SSF53335">
    <property type="entry name" value="S-adenosyl-L-methionine-dependent methyltransferases"/>
    <property type="match status" value="1"/>
</dbReference>